<evidence type="ECO:0000313" key="1">
    <source>
        <dbReference type="EMBL" id="KAJ0044514.1"/>
    </source>
</evidence>
<organism evidence="1 2">
    <name type="scientific">Pistacia integerrima</name>
    <dbReference type="NCBI Taxonomy" id="434235"/>
    <lineage>
        <taxon>Eukaryota</taxon>
        <taxon>Viridiplantae</taxon>
        <taxon>Streptophyta</taxon>
        <taxon>Embryophyta</taxon>
        <taxon>Tracheophyta</taxon>
        <taxon>Spermatophyta</taxon>
        <taxon>Magnoliopsida</taxon>
        <taxon>eudicotyledons</taxon>
        <taxon>Gunneridae</taxon>
        <taxon>Pentapetalae</taxon>
        <taxon>rosids</taxon>
        <taxon>malvids</taxon>
        <taxon>Sapindales</taxon>
        <taxon>Anacardiaceae</taxon>
        <taxon>Pistacia</taxon>
    </lineage>
</organism>
<sequence>MHEIDTGCFQMEAAGPLPPYIYIVPDSSPQKSWLIKVSEPIEDIPSPQSIPLLTRFRNLPDDELFPQVLNLPQLTRLRVRDLQSFDGRVFFHLAFLRYVNLDHDRQLPVEFKVFKLDHRDTCDLIIFVDEIKSLTDYARGVNDNGEVMEALEDGSVRVGVYDLEDGSSIPIMSLSRPVFKCYGHRRIGS</sequence>
<proteinExistence type="predicted"/>
<name>A0ACC0Z133_9ROSI</name>
<keyword evidence="2" id="KW-1185">Reference proteome</keyword>
<protein>
    <submittedName>
        <fullName evidence="1">Uncharacterized protein</fullName>
    </submittedName>
</protein>
<dbReference type="EMBL" id="CM047738">
    <property type="protein sequence ID" value="KAJ0044514.1"/>
    <property type="molecule type" value="Genomic_DNA"/>
</dbReference>
<evidence type="ECO:0000313" key="2">
    <source>
        <dbReference type="Proteomes" id="UP001163603"/>
    </source>
</evidence>
<accession>A0ACC0Z133</accession>
<gene>
    <name evidence="1" type="ORF">Pint_03968</name>
</gene>
<comment type="caution">
    <text evidence="1">The sequence shown here is derived from an EMBL/GenBank/DDBJ whole genome shotgun (WGS) entry which is preliminary data.</text>
</comment>
<reference evidence="2" key="1">
    <citation type="journal article" date="2023" name="G3 (Bethesda)">
        <title>Genome assembly and association tests identify interacting loci associated with vigor, precocity, and sex in interspecific pistachio rootstocks.</title>
        <authorList>
            <person name="Palmer W."/>
            <person name="Jacygrad E."/>
            <person name="Sagayaradj S."/>
            <person name="Cavanaugh K."/>
            <person name="Han R."/>
            <person name="Bertier L."/>
            <person name="Beede B."/>
            <person name="Kafkas S."/>
            <person name="Golino D."/>
            <person name="Preece J."/>
            <person name="Michelmore R."/>
        </authorList>
    </citation>
    <scope>NUCLEOTIDE SEQUENCE [LARGE SCALE GENOMIC DNA]</scope>
</reference>
<dbReference type="Proteomes" id="UP001163603">
    <property type="component" value="Chromosome 3"/>
</dbReference>